<dbReference type="KEGG" id="sgv:B1H19_32325"/>
<evidence type="ECO:0000313" key="1">
    <source>
        <dbReference type="EMBL" id="ARF58247.1"/>
    </source>
</evidence>
<proteinExistence type="predicted"/>
<dbReference type="EMBL" id="CP020569">
    <property type="protein sequence ID" value="ARF58247.1"/>
    <property type="molecule type" value="Genomic_DNA"/>
</dbReference>
<dbReference type="Proteomes" id="UP000192726">
    <property type="component" value="Chromosome"/>
</dbReference>
<sequence length="473" mass="51472">MARGIEGLVGEYDSLVEQFLLGLTARSWITDGRRYPCAPDLVVWMARLRDPDRFAGALPVPAAIAAGVAEAMTELEQDEHAGVVMKSLAPHTDRALAELWRDLTLLSLERYPVEAAGLRSRVEKKVSRRPSLWSKSLPWLFALARRLNDLDVTLTLALAEQRPSVRRAIKASTKSEVREVRRRAEGVQALADGSSPVEQKLLDVLGSSLDARRHVFPRPLGAPSSTWLAATDLEDLTRGAVAGAVEDFMGFVARSGAQEEEVLTARLLEKLRQRFAAGPGVGRWADPGSPEVALATRQETKKAEKSTGADIGIVLEIAAPGRFTTRIGDLVQVKKANALIPSASQSDAWKIKRLQLDTLLERSPTATYWLIPRSGDVYVVPAKLLAAIGAANSGHASLFTVGHGDIRHAAVRLEHYITDLTRGMWLGSTGAATLAAAVGEDQANRPEFFLNIKVTLPRFLDDVPRGQLPWTMA</sequence>
<name>A0A1V0TZD0_9ACTN</name>
<reference evidence="1 2" key="1">
    <citation type="submission" date="2017-04" db="EMBL/GenBank/DDBJ databases">
        <title>Complete Genome Sequence of Streptomyces gilvosporeus F607, a Capable Producer of Natamycin.</title>
        <authorList>
            <person name="Zong G."/>
            <person name="Zhong C."/>
            <person name="Fu J."/>
            <person name="Qin R."/>
            <person name="Cao G."/>
        </authorList>
    </citation>
    <scope>NUCLEOTIDE SEQUENCE [LARGE SCALE GENOMIC DNA]</scope>
    <source>
        <strain evidence="1 2">F607</strain>
    </source>
</reference>
<organism evidence="1 2">
    <name type="scientific">Streptomyces gilvosporeus</name>
    <dbReference type="NCBI Taxonomy" id="553510"/>
    <lineage>
        <taxon>Bacteria</taxon>
        <taxon>Bacillati</taxon>
        <taxon>Actinomycetota</taxon>
        <taxon>Actinomycetes</taxon>
        <taxon>Kitasatosporales</taxon>
        <taxon>Streptomycetaceae</taxon>
        <taxon>Streptomyces</taxon>
    </lineage>
</organism>
<evidence type="ECO:0000313" key="2">
    <source>
        <dbReference type="Proteomes" id="UP000192726"/>
    </source>
</evidence>
<dbReference type="AlphaFoldDB" id="A0A1V0TZD0"/>
<gene>
    <name evidence="1" type="ORF">B1H19_32325</name>
</gene>
<protein>
    <submittedName>
        <fullName evidence="1">Uncharacterized protein</fullName>
    </submittedName>
</protein>
<keyword evidence="2" id="KW-1185">Reference proteome</keyword>
<accession>A0A1V0TZD0</accession>